<evidence type="ECO:0000313" key="2">
    <source>
        <dbReference type="EMBL" id="TWT52458.1"/>
    </source>
</evidence>
<feature type="compositionally biased region" description="Low complexity" evidence="1">
    <location>
        <begin position="509"/>
        <end position="521"/>
    </location>
</feature>
<dbReference type="OrthoDB" id="273477at2"/>
<dbReference type="AlphaFoldDB" id="A0A5C5WP84"/>
<comment type="caution">
    <text evidence="2">The sequence shown here is derived from an EMBL/GenBank/DDBJ whole genome shotgun (WGS) entry which is preliminary data.</text>
</comment>
<dbReference type="Gene3D" id="3.30.1490.300">
    <property type="match status" value="1"/>
</dbReference>
<sequence length="546" mass="59004">MKKIAIDWDETELRLVVGDVRGSSVRITDVAIIALETGAMAKDVATVLREHVSENGLQNVEALVAIGRGKAELREMKLPPVPNEELPDMVRFQAIRSFASAGDSATVDFLVTDRTDTSIEMIAAAIGPNKLNEIRKCCESAGLLPKRIALRPLSTAALYLTRVGNDPKANIVLVDLLADDAEIVIAKNGKVIFVRTVRMPKGTDARNRALSGELKRSLVACGADARPDKVVLWGKPSVHVGDQQILAEACNATVEIVDPFDLVDVDKKTAKELPDHVGRLAPLVGMLAADGGHPERLIDFLNPRQRPEEPPQKWKNALLIGVPAAAALLLAYLVYSKFSSLDQQIAELKSTNASMKSSVDQAVESVGKTEQIDQFLDGNVQWLDELKRLADQMPPSNEMIVRSISATADQREGGGKLQVTGAVVSPSVIDDFEQALRDGAHEVIGDGASEEKKDTTYRWGFSESIQVGPESLRNQRYERILTALAKQSETQSDSDAEADSDSKADSDSDSGSNSDSNADSNADSKSETTADADRESEVTPTQEQQS</sequence>
<dbReference type="Gene3D" id="3.30.420.40">
    <property type="match status" value="2"/>
</dbReference>
<feature type="region of interest" description="Disordered" evidence="1">
    <location>
        <begin position="484"/>
        <end position="546"/>
    </location>
</feature>
<proteinExistence type="predicted"/>
<dbReference type="InterPro" id="IPR050696">
    <property type="entry name" value="FtsA/MreB"/>
</dbReference>
<protein>
    <submittedName>
        <fullName evidence="2">Competence protein A</fullName>
    </submittedName>
</protein>
<dbReference type="EMBL" id="SJPI01000001">
    <property type="protein sequence ID" value="TWT52458.1"/>
    <property type="molecule type" value="Genomic_DNA"/>
</dbReference>
<organism evidence="2 3">
    <name type="scientific">Rubripirellula amarantea</name>
    <dbReference type="NCBI Taxonomy" id="2527999"/>
    <lineage>
        <taxon>Bacteria</taxon>
        <taxon>Pseudomonadati</taxon>
        <taxon>Planctomycetota</taxon>
        <taxon>Planctomycetia</taxon>
        <taxon>Pirellulales</taxon>
        <taxon>Pirellulaceae</taxon>
        <taxon>Rubripirellula</taxon>
    </lineage>
</organism>
<accession>A0A5C5WP84</accession>
<reference evidence="2 3" key="1">
    <citation type="submission" date="2019-02" db="EMBL/GenBank/DDBJ databases">
        <title>Deep-cultivation of Planctomycetes and their phenomic and genomic characterization uncovers novel biology.</title>
        <authorList>
            <person name="Wiegand S."/>
            <person name="Jogler M."/>
            <person name="Boedeker C."/>
            <person name="Pinto D."/>
            <person name="Vollmers J."/>
            <person name="Rivas-Marin E."/>
            <person name="Kohn T."/>
            <person name="Peeters S.H."/>
            <person name="Heuer A."/>
            <person name="Rast P."/>
            <person name="Oberbeckmann S."/>
            <person name="Bunk B."/>
            <person name="Jeske O."/>
            <person name="Meyerdierks A."/>
            <person name="Storesund J.E."/>
            <person name="Kallscheuer N."/>
            <person name="Luecker S."/>
            <person name="Lage O.M."/>
            <person name="Pohl T."/>
            <person name="Merkel B.J."/>
            <person name="Hornburger P."/>
            <person name="Mueller R.-W."/>
            <person name="Bruemmer F."/>
            <person name="Labrenz M."/>
            <person name="Spormann A.M."/>
            <person name="Op Den Camp H."/>
            <person name="Overmann J."/>
            <person name="Amann R."/>
            <person name="Jetten M.S.M."/>
            <person name="Mascher T."/>
            <person name="Medema M.H."/>
            <person name="Devos D.P."/>
            <person name="Kaster A.-K."/>
            <person name="Ovreas L."/>
            <person name="Rohde M."/>
            <person name="Galperin M.Y."/>
            <person name="Jogler C."/>
        </authorList>
    </citation>
    <scope>NUCLEOTIDE SEQUENCE [LARGE SCALE GENOMIC DNA]</scope>
    <source>
        <strain evidence="2 3">Pla22</strain>
    </source>
</reference>
<dbReference type="PANTHER" id="PTHR32432:SF3">
    <property type="entry name" value="ETHANOLAMINE UTILIZATION PROTEIN EUTJ"/>
    <property type="match status" value="1"/>
</dbReference>
<dbReference type="PANTHER" id="PTHR32432">
    <property type="entry name" value="CELL DIVISION PROTEIN FTSA-RELATED"/>
    <property type="match status" value="1"/>
</dbReference>
<gene>
    <name evidence="2" type="ORF">Pla22_00820</name>
</gene>
<dbReference type="RefSeq" id="WP_146512830.1">
    <property type="nucleotide sequence ID" value="NZ_SJPI01000001.1"/>
</dbReference>
<name>A0A5C5WP84_9BACT</name>
<feature type="compositionally biased region" description="Basic and acidic residues" evidence="1">
    <location>
        <begin position="522"/>
        <end position="537"/>
    </location>
</feature>
<dbReference type="Proteomes" id="UP000316598">
    <property type="component" value="Unassembled WGS sequence"/>
</dbReference>
<keyword evidence="3" id="KW-1185">Reference proteome</keyword>
<evidence type="ECO:0000256" key="1">
    <source>
        <dbReference type="SAM" id="MobiDB-lite"/>
    </source>
</evidence>
<evidence type="ECO:0000313" key="3">
    <source>
        <dbReference type="Proteomes" id="UP000316598"/>
    </source>
</evidence>